<organism evidence="3 4">
    <name type="scientific">Urochloa decumbens</name>
    <dbReference type="NCBI Taxonomy" id="240449"/>
    <lineage>
        <taxon>Eukaryota</taxon>
        <taxon>Viridiplantae</taxon>
        <taxon>Streptophyta</taxon>
        <taxon>Embryophyta</taxon>
        <taxon>Tracheophyta</taxon>
        <taxon>Spermatophyta</taxon>
        <taxon>Magnoliopsida</taxon>
        <taxon>Liliopsida</taxon>
        <taxon>Poales</taxon>
        <taxon>Poaceae</taxon>
        <taxon>PACMAD clade</taxon>
        <taxon>Panicoideae</taxon>
        <taxon>Panicodae</taxon>
        <taxon>Paniceae</taxon>
        <taxon>Melinidinae</taxon>
        <taxon>Urochloa</taxon>
    </lineage>
</organism>
<evidence type="ECO:0008006" key="5">
    <source>
        <dbReference type="Google" id="ProtNLM"/>
    </source>
</evidence>
<keyword evidence="4" id="KW-1185">Reference proteome</keyword>
<dbReference type="InterPro" id="IPR005174">
    <property type="entry name" value="KIB1-4_b-propeller"/>
</dbReference>
<feature type="domain" description="KIB1-4 beta-propeller" evidence="2">
    <location>
        <begin position="74"/>
        <end position="344"/>
    </location>
</feature>
<protein>
    <recommendedName>
        <fullName evidence="5">F-box domain-containing protein</fullName>
    </recommendedName>
</protein>
<evidence type="ECO:0000313" key="3">
    <source>
        <dbReference type="EMBL" id="CAL4980298.1"/>
    </source>
</evidence>
<name>A0ABC9AKX7_9POAL</name>
<evidence type="ECO:0000313" key="4">
    <source>
        <dbReference type="Proteomes" id="UP001497457"/>
    </source>
</evidence>
<reference evidence="3 4" key="2">
    <citation type="submission" date="2024-10" db="EMBL/GenBank/DDBJ databases">
        <authorList>
            <person name="Ryan C."/>
        </authorList>
    </citation>
    <scope>NUCLEOTIDE SEQUENCE [LARGE SCALE GENOMIC DNA]</scope>
</reference>
<dbReference type="InterPro" id="IPR036047">
    <property type="entry name" value="F-box-like_dom_sf"/>
</dbReference>
<dbReference type="EMBL" id="OZ075131">
    <property type="protein sequence ID" value="CAL4980298.1"/>
    <property type="molecule type" value="Genomic_DNA"/>
</dbReference>
<gene>
    <name evidence="3" type="ORF">URODEC1_LOCUS55602</name>
</gene>
<dbReference type="PANTHER" id="PTHR44586:SF23">
    <property type="entry name" value="F-BOX DOMAIN-CONTAINING PROTEIN"/>
    <property type="match status" value="1"/>
</dbReference>
<accession>A0ABC9AKX7</accession>
<dbReference type="SUPFAM" id="SSF81383">
    <property type="entry name" value="F-box domain"/>
    <property type="match status" value="1"/>
</dbReference>
<dbReference type="Pfam" id="PF00646">
    <property type="entry name" value="F-box"/>
    <property type="match status" value="1"/>
</dbReference>
<dbReference type="PANTHER" id="PTHR44586">
    <property type="entry name" value="F-BOX DOMAIN CONTAINING PROTEIN, EXPRESSED"/>
    <property type="match status" value="1"/>
</dbReference>
<sequence>MDAAVYPDWSGLPEDLTAMVMRRLDIPNLFRAGTICTAWYAAYSAVRRVRIPIKDSSPCLLYSCAGDDPDIATLYSPTAGTTFKVRLPAPAFRTRHVLGGGHGWVVTADEASSLQALNPLTGTQVDLPPATGLHHIESSTDEQGRPVYSVYDKLYPDTPGLYAPRELRMYLYHRVVLSCSPSAGRDCIVLLLHEQHGEMSYDARLGDGRCTLVTGNETVPWNFGYRTAAYNKDDGFCIAFAPWDDTLHVSRHTLLRTLTDPVQVPQEHAREVINPCLESYTDEMELYKVDIDGGKLAKIRGLDLLRHALFLGFNSSILHSTKDNLPRLKPNCAYLADDNWEQIGINMFGCRDLGIRNFETYKNT</sequence>
<evidence type="ECO:0000259" key="1">
    <source>
        <dbReference type="Pfam" id="PF00646"/>
    </source>
</evidence>
<feature type="domain" description="F-box" evidence="1">
    <location>
        <begin position="9"/>
        <end position="41"/>
    </location>
</feature>
<proteinExistence type="predicted"/>
<dbReference type="InterPro" id="IPR001810">
    <property type="entry name" value="F-box_dom"/>
</dbReference>
<dbReference type="Gene3D" id="1.20.1280.50">
    <property type="match status" value="1"/>
</dbReference>
<dbReference type="Pfam" id="PF03478">
    <property type="entry name" value="Beta-prop_KIB1-4"/>
    <property type="match status" value="1"/>
</dbReference>
<dbReference type="Proteomes" id="UP001497457">
    <property type="component" value="Chromosome 21rd"/>
</dbReference>
<dbReference type="AlphaFoldDB" id="A0ABC9AKX7"/>
<evidence type="ECO:0000259" key="2">
    <source>
        <dbReference type="Pfam" id="PF03478"/>
    </source>
</evidence>
<reference evidence="4" key="1">
    <citation type="submission" date="2024-06" db="EMBL/GenBank/DDBJ databases">
        <authorList>
            <person name="Ryan C."/>
        </authorList>
    </citation>
    <scope>NUCLEOTIDE SEQUENCE [LARGE SCALE GENOMIC DNA]</scope>
</reference>